<dbReference type="RefSeq" id="WP_169208765.1">
    <property type="nucleotide sequence ID" value="NZ_CP059560.1"/>
</dbReference>
<evidence type="ECO:0000313" key="2">
    <source>
        <dbReference type="Proteomes" id="UP000652074"/>
    </source>
</evidence>
<dbReference type="Proteomes" id="UP000652074">
    <property type="component" value="Unassembled WGS sequence"/>
</dbReference>
<protein>
    <submittedName>
        <fullName evidence="1">Uncharacterized protein</fullName>
    </submittedName>
</protein>
<comment type="caution">
    <text evidence="1">The sequence shown here is derived from an EMBL/GenBank/DDBJ whole genome shotgun (WGS) entry which is preliminary data.</text>
</comment>
<organism evidence="1 2">
    <name type="scientific">Aromatoleum petrolei</name>
    <dbReference type="NCBI Taxonomy" id="76116"/>
    <lineage>
        <taxon>Bacteria</taxon>
        <taxon>Pseudomonadati</taxon>
        <taxon>Pseudomonadota</taxon>
        <taxon>Betaproteobacteria</taxon>
        <taxon>Rhodocyclales</taxon>
        <taxon>Rhodocyclaceae</taxon>
        <taxon>Aromatoleum</taxon>
    </lineage>
</organism>
<gene>
    <name evidence="1" type="ORF">GPA26_23605</name>
</gene>
<reference evidence="1 2" key="1">
    <citation type="submission" date="2019-12" db="EMBL/GenBank/DDBJ databases">
        <title>Comparative genomics gives insights into the taxonomy of the Azoarcus-Aromatoleum group and reveals separate origins of nif in the plant-associated Azoarcus and non-plant-associated Aromatoleum sub-groups.</title>
        <authorList>
            <person name="Lafos M."/>
            <person name="Maluk M."/>
            <person name="Batista M."/>
            <person name="Junghare M."/>
            <person name="Carmona M."/>
            <person name="Faoro H."/>
            <person name="Cruz L.M."/>
            <person name="Battistoni F."/>
            <person name="De Souza E."/>
            <person name="Pedrosa F."/>
            <person name="Chen W.-M."/>
            <person name="Poole P.S."/>
            <person name="Dixon R.A."/>
            <person name="James E.K."/>
        </authorList>
    </citation>
    <scope>NUCLEOTIDE SEQUENCE [LARGE SCALE GENOMIC DNA]</scope>
    <source>
        <strain evidence="1 2">ToN1</strain>
    </source>
</reference>
<dbReference type="EMBL" id="WTVR01000085">
    <property type="protein sequence ID" value="NMF91451.1"/>
    <property type="molecule type" value="Genomic_DNA"/>
</dbReference>
<name>A0ABX1MYR9_9RHOO</name>
<keyword evidence="2" id="KW-1185">Reference proteome</keyword>
<sequence length="72" mass="8277">MREAHLFFSPAYSARAIEVAVAHLVDDLKPAKMRARRVATLEIRVPHEPDTEIDWDTLRALVVEQTASKHWL</sequence>
<evidence type="ECO:0000313" key="1">
    <source>
        <dbReference type="EMBL" id="NMF91451.1"/>
    </source>
</evidence>
<accession>A0ABX1MYR9</accession>
<proteinExistence type="predicted"/>